<evidence type="ECO:0000259" key="4">
    <source>
        <dbReference type="SMART" id="SM00822"/>
    </source>
</evidence>
<comment type="similarity">
    <text evidence="1">Belongs to the short-chain dehydrogenases/reductases (SDR) family.</text>
</comment>
<evidence type="ECO:0000256" key="3">
    <source>
        <dbReference type="SAM" id="MobiDB-lite"/>
    </source>
</evidence>
<feature type="region of interest" description="Disordered" evidence="3">
    <location>
        <begin position="1"/>
        <end position="22"/>
    </location>
</feature>
<dbReference type="Pfam" id="PF00106">
    <property type="entry name" value="adh_short"/>
    <property type="match status" value="1"/>
</dbReference>
<dbReference type="PANTHER" id="PTHR43008">
    <property type="entry name" value="BENZIL REDUCTASE"/>
    <property type="match status" value="1"/>
</dbReference>
<sequence>MPPSPTDPRPNPLAGPGDYTTTTHVHSDTYPAISPLTADLSGKSIFIAGASKGIGKAIALSYARGGASRIALAARSDLSSLIAELRTAAAEAQRPEPPEILPVQIDITDRASVEAGAKLVADKFGGKLDIVVHNSGVLNFGNVVEGDPEQWWRNWEVNVKGLQLVARSFVPLLLAGQEKTFVAISSVGAHLLSPGLSGYQTSKLAVLRLMEFLDAEYADKGLLAYAVHPGNVPGTDILGEGGEIREELRFVFTETGGVCGDTLVFLTRERRGWLAGRYVNCTWDMPELMMKEEEIVGGDKLKVRLVL</sequence>
<keyword evidence="6" id="KW-1185">Reference proteome</keyword>
<gene>
    <name evidence="5" type="ORF">OHK93_004143</name>
</gene>
<keyword evidence="2" id="KW-0560">Oxidoreductase</keyword>
<dbReference type="InterPro" id="IPR036291">
    <property type="entry name" value="NAD(P)-bd_dom_sf"/>
</dbReference>
<dbReference type="SMART" id="SM00822">
    <property type="entry name" value="PKS_KR"/>
    <property type="match status" value="1"/>
</dbReference>
<dbReference type="GO" id="GO:0016616">
    <property type="term" value="F:oxidoreductase activity, acting on the CH-OH group of donors, NAD or NADP as acceptor"/>
    <property type="evidence" value="ECO:0007669"/>
    <property type="project" value="UniProtKB-ARBA"/>
</dbReference>
<dbReference type="InterPro" id="IPR057326">
    <property type="entry name" value="KR_dom"/>
</dbReference>
<reference evidence="5" key="1">
    <citation type="journal article" date="2023" name="Genome Biol. Evol.">
        <title>First Whole Genome Sequence and Flow Cytometry Genome Size Data for the Lichen-Forming Fungus Ramalina farinacea (Ascomycota).</title>
        <authorList>
            <person name="Llewellyn T."/>
            <person name="Mian S."/>
            <person name="Hill R."/>
            <person name="Leitch I.J."/>
            <person name="Gaya E."/>
        </authorList>
    </citation>
    <scope>NUCLEOTIDE SEQUENCE</scope>
    <source>
        <strain evidence="5">LIQ254RAFAR</strain>
    </source>
</reference>
<evidence type="ECO:0000256" key="1">
    <source>
        <dbReference type="ARBA" id="ARBA00006484"/>
    </source>
</evidence>
<dbReference type="InterPro" id="IPR002347">
    <property type="entry name" value="SDR_fam"/>
</dbReference>
<feature type="compositionally biased region" description="Pro residues" evidence="3">
    <location>
        <begin position="1"/>
        <end position="13"/>
    </location>
</feature>
<dbReference type="AlphaFoldDB" id="A0AA43TSF2"/>
<dbReference type="Gene3D" id="3.40.50.720">
    <property type="entry name" value="NAD(P)-binding Rossmann-like Domain"/>
    <property type="match status" value="1"/>
</dbReference>
<proteinExistence type="inferred from homology"/>
<dbReference type="PRINTS" id="PR00081">
    <property type="entry name" value="GDHRDH"/>
</dbReference>
<evidence type="ECO:0000256" key="2">
    <source>
        <dbReference type="ARBA" id="ARBA00023002"/>
    </source>
</evidence>
<dbReference type="SUPFAM" id="SSF51735">
    <property type="entry name" value="NAD(P)-binding Rossmann-fold domains"/>
    <property type="match status" value="1"/>
</dbReference>
<accession>A0AA43TSF2</accession>
<dbReference type="CDD" id="cd05233">
    <property type="entry name" value="SDR_c"/>
    <property type="match status" value="1"/>
</dbReference>
<evidence type="ECO:0000313" key="6">
    <source>
        <dbReference type="Proteomes" id="UP001161017"/>
    </source>
</evidence>
<dbReference type="Proteomes" id="UP001161017">
    <property type="component" value="Unassembled WGS sequence"/>
</dbReference>
<name>A0AA43TSF2_9LECA</name>
<dbReference type="EMBL" id="JAPUFD010000002">
    <property type="protein sequence ID" value="MDI1485954.1"/>
    <property type="molecule type" value="Genomic_DNA"/>
</dbReference>
<protein>
    <recommendedName>
        <fullName evidence="4">Ketoreductase domain-containing protein</fullName>
    </recommendedName>
</protein>
<dbReference type="PANTHER" id="PTHR43008:SF4">
    <property type="entry name" value="CHAIN DEHYDROGENASE, PUTATIVE (AFU_ORTHOLOGUE AFUA_4G08710)-RELATED"/>
    <property type="match status" value="1"/>
</dbReference>
<organism evidence="5 6">
    <name type="scientific">Ramalina farinacea</name>
    <dbReference type="NCBI Taxonomy" id="258253"/>
    <lineage>
        <taxon>Eukaryota</taxon>
        <taxon>Fungi</taxon>
        <taxon>Dikarya</taxon>
        <taxon>Ascomycota</taxon>
        <taxon>Pezizomycotina</taxon>
        <taxon>Lecanoromycetes</taxon>
        <taxon>OSLEUM clade</taxon>
        <taxon>Lecanoromycetidae</taxon>
        <taxon>Lecanorales</taxon>
        <taxon>Lecanorineae</taxon>
        <taxon>Ramalinaceae</taxon>
        <taxon>Ramalina</taxon>
    </lineage>
</organism>
<feature type="domain" description="Ketoreductase" evidence="4">
    <location>
        <begin position="43"/>
        <end position="247"/>
    </location>
</feature>
<comment type="caution">
    <text evidence="5">The sequence shown here is derived from an EMBL/GenBank/DDBJ whole genome shotgun (WGS) entry which is preliminary data.</text>
</comment>
<evidence type="ECO:0000313" key="5">
    <source>
        <dbReference type="EMBL" id="MDI1485954.1"/>
    </source>
</evidence>
<dbReference type="GO" id="GO:0050664">
    <property type="term" value="F:oxidoreductase activity, acting on NAD(P)H, oxygen as acceptor"/>
    <property type="evidence" value="ECO:0007669"/>
    <property type="project" value="TreeGrafter"/>
</dbReference>